<feature type="transmembrane region" description="Helical" evidence="2">
    <location>
        <begin position="41"/>
        <end position="62"/>
    </location>
</feature>
<dbReference type="Gene3D" id="1.10.10.10">
    <property type="entry name" value="Winged helix-like DNA-binding domain superfamily/Winged helix DNA-binding domain"/>
    <property type="match status" value="1"/>
</dbReference>
<keyword evidence="2" id="KW-0812">Transmembrane</keyword>
<name>A0A9X3M7B3_9CORY</name>
<dbReference type="EMBL" id="JAKMUV010000007">
    <property type="protein sequence ID" value="MCZ9305304.1"/>
    <property type="molecule type" value="Genomic_DNA"/>
</dbReference>
<keyword evidence="5" id="KW-1185">Reference proteome</keyword>
<dbReference type="AlphaFoldDB" id="A0A9X3M7B3"/>
<dbReference type="RefSeq" id="WP_269955019.1">
    <property type="nucleotide sequence ID" value="NZ_JAKMUV010000007.1"/>
</dbReference>
<comment type="caution">
    <text evidence="4">The sequence shown here is derived from an EMBL/GenBank/DDBJ whole genome shotgun (WGS) entry which is preliminary data.</text>
</comment>
<keyword evidence="4" id="KW-0449">Lipoprotein</keyword>
<evidence type="ECO:0000256" key="2">
    <source>
        <dbReference type="SAM" id="Phobius"/>
    </source>
</evidence>
<evidence type="ECO:0000256" key="1">
    <source>
        <dbReference type="SAM" id="MobiDB-lite"/>
    </source>
</evidence>
<gene>
    <name evidence="4" type="ORF">L8U58_07175</name>
</gene>
<dbReference type="Pfam" id="PF07553">
    <property type="entry name" value="Lipoprotein_Ltp"/>
    <property type="match status" value="1"/>
</dbReference>
<feature type="domain" description="Putative host cell surface-exposed lipoprotein Ltp-like HTH region" evidence="3">
    <location>
        <begin position="195"/>
        <end position="241"/>
    </location>
</feature>
<evidence type="ECO:0000259" key="3">
    <source>
        <dbReference type="Pfam" id="PF07553"/>
    </source>
</evidence>
<sequence>METPTSNPSPQKPNPFEDPSNRPPGAAQEDAKQAKPGGKKLALIVIGVVALIGIIGGSVWYFTSGDDESGNDQQPAATSEDKGSAEESNSKTDMTAMDVRGDNNGGTNAPNGNPADSPSDSSADSPTSTPNASGAPALPDLSDPSKPKTQDGANKAAATAYNVFKLSEKGIHDNLKIQGYSEDQINKAIEKLNPDWNKQAVDMARQLSKGDSPMPKNQLKDMLTRNLGFTDEQAQYALDNM</sequence>
<dbReference type="InterPro" id="IPR011434">
    <property type="entry name" value="Ltp-like_HTH"/>
</dbReference>
<feature type="region of interest" description="Disordered" evidence="1">
    <location>
        <begin position="1"/>
        <end position="38"/>
    </location>
</feature>
<dbReference type="Proteomes" id="UP001146505">
    <property type="component" value="Unassembled WGS sequence"/>
</dbReference>
<dbReference type="GeneID" id="301813329"/>
<evidence type="ECO:0000313" key="4">
    <source>
        <dbReference type="EMBL" id="MCZ9305304.1"/>
    </source>
</evidence>
<keyword evidence="2" id="KW-0472">Membrane</keyword>
<feature type="compositionally biased region" description="Low complexity" evidence="1">
    <location>
        <begin position="105"/>
        <end position="133"/>
    </location>
</feature>
<organism evidence="4 5">
    <name type="scientific">Corynebacterium macclintockiae</name>
    <dbReference type="NCBI Taxonomy" id="2913501"/>
    <lineage>
        <taxon>Bacteria</taxon>
        <taxon>Bacillati</taxon>
        <taxon>Actinomycetota</taxon>
        <taxon>Actinomycetes</taxon>
        <taxon>Mycobacteriales</taxon>
        <taxon>Corynebacteriaceae</taxon>
        <taxon>Corynebacterium</taxon>
    </lineage>
</organism>
<dbReference type="InterPro" id="IPR036388">
    <property type="entry name" value="WH-like_DNA-bd_sf"/>
</dbReference>
<feature type="region of interest" description="Disordered" evidence="1">
    <location>
        <begin position="65"/>
        <end position="156"/>
    </location>
</feature>
<accession>A0A9X3M7B3</accession>
<evidence type="ECO:0000313" key="5">
    <source>
        <dbReference type="Proteomes" id="UP001146505"/>
    </source>
</evidence>
<proteinExistence type="predicted"/>
<reference evidence="4" key="1">
    <citation type="submission" date="2022-02" db="EMBL/GenBank/DDBJ databases">
        <title>Corynebacterium sp. from urogenital microbiome.</title>
        <authorList>
            <person name="Cappelli E.A."/>
            <person name="Ribeiro T.G."/>
            <person name="Peixe L."/>
        </authorList>
    </citation>
    <scope>NUCLEOTIDE SEQUENCE</scope>
    <source>
        <strain evidence="4">C9Ua_112</strain>
    </source>
</reference>
<protein>
    <submittedName>
        <fullName evidence="4">Ltp family lipoprotein</fullName>
    </submittedName>
</protein>
<feature type="compositionally biased region" description="Basic and acidic residues" evidence="1">
    <location>
        <begin position="79"/>
        <end position="90"/>
    </location>
</feature>
<keyword evidence="2" id="KW-1133">Transmembrane helix</keyword>